<name>A0ABV8DL28_9NOCA</name>
<feature type="domain" description="HTH cro/C1-type" evidence="1">
    <location>
        <begin position="10"/>
        <end position="41"/>
    </location>
</feature>
<dbReference type="SUPFAM" id="SSF47413">
    <property type="entry name" value="lambda repressor-like DNA-binding domains"/>
    <property type="match status" value="1"/>
</dbReference>
<organism evidence="2 3">
    <name type="scientific">Nocardia jiangsuensis</name>
    <dbReference type="NCBI Taxonomy" id="1691563"/>
    <lineage>
        <taxon>Bacteria</taxon>
        <taxon>Bacillati</taxon>
        <taxon>Actinomycetota</taxon>
        <taxon>Actinomycetes</taxon>
        <taxon>Mycobacteriales</taxon>
        <taxon>Nocardiaceae</taxon>
        <taxon>Nocardia</taxon>
    </lineage>
</organism>
<dbReference type="InterPro" id="IPR043917">
    <property type="entry name" value="DUF5753"/>
</dbReference>
<dbReference type="CDD" id="cd00093">
    <property type="entry name" value="HTH_XRE"/>
    <property type="match status" value="1"/>
</dbReference>
<keyword evidence="3" id="KW-1185">Reference proteome</keyword>
<dbReference type="Proteomes" id="UP001595696">
    <property type="component" value="Unassembled WGS sequence"/>
</dbReference>
<dbReference type="Pfam" id="PF13560">
    <property type="entry name" value="HTH_31"/>
    <property type="match status" value="1"/>
</dbReference>
<dbReference type="Pfam" id="PF19054">
    <property type="entry name" value="DUF5753"/>
    <property type="match status" value="1"/>
</dbReference>
<dbReference type="Gene3D" id="1.10.260.40">
    <property type="entry name" value="lambda repressor-like DNA-binding domains"/>
    <property type="match status" value="1"/>
</dbReference>
<evidence type="ECO:0000313" key="3">
    <source>
        <dbReference type="Proteomes" id="UP001595696"/>
    </source>
</evidence>
<evidence type="ECO:0000259" key="1">
    <source>
        <dbReference type="PROSITE" id="PS50943"/>
    </source>
</evidence>
<accession>A0ABV8DL28</accession>
<dbReference type="PROSITE" id="PS50943">
    <property type="entry name" value="HTH_CROC1"/>
    <property type="match status" value="1"/>
</dbReference>
<proteinExistence type="predicted"/>
<sequence>MPRRQLGRHLRELRQESGLTIAEVARLIERGAGTVQRLETGTPHRIRLLDIEALCRVLHADRTMTDALMGLARQGNDRSWWHEYGDLIPEGFDVYIGLEAAAASSTSYGIIVPGLLQTPSYAEVMIRTAYPDNESSEISRRVQMRLHRQKLVTRTWRPMHATVLLDEHAVHRVVGSPAIMSQQLRHLADLSTRDNIEVRVVPFTAASPLGDVIGPYFILDFAPDAKGTREPSVVHLESFTGSLYLEQSESVERYRMAHRELTRVALNPQQTRDLLRQAARRYAR</sequence>
<dbReference type="EMBL" id="JBHSAX010000002">
    <property type="protein sequence ID" value="MFC3960665.1"/>
    <property type="molecule type" value="Genomic_DNA"/>
</dbReference>
<comment type="caution">
    <text evidence="2">The sequence shown here is derived from an EMBL/GenBank/DDBJ whole genome shotgun (WGS) entry which is preliminary data.</text>
</comment>
<reference evidence="3" key="1">
    <citation type="journal article" date="2019" name="Int. J. Syst. Evol. Microbiol.">
        <title>The Global Catalogue of Microorganisms (GCM) 10K type strain sequencing project: providing services to taxonomists for standard genome sequencing and annotation.</title>
        <authorList>
            <consortium name="The Broad Institute Genomics Platform"/>
            <consortium name="The Broad Institute Genome Sequencing Center for Infectious Disease"/>
            <person name="Wu L."/>
            <person name="Ma J."/>
        </authorList>
    </citation>
    <scope>NUCLEOTIDE SEQUENCE [LARGE SCALE GENOMIC DNA]</scope>
    <source>
        <strain evidence="3">CGMCC 4.7330</strain>
    </source>
</reference>
<gene>
    <name evidence="2" type="ORF">ACFO0B_01535</name>
</gene>
<evidence type="ECO:0000313" key="2">
    <source>
        <dbReference type="EMBL" id="MFC3960665.1"/>
    </source>
</evidence>
<dbReference type="InterPro" id="IPR010982">
    <property type="entry name" value="Lambda_DNA-bd_dom_sf"/>
</dbReference>
<dbReference type="InterPro" id="IPR001387">
    <property type="entry name" value="Cro/C1-type_HTH"/>
</dbReference>
<dbReference type="RefSeq" id="WP_378610427.1">
    <property type="nucleotide sequence ID" value="NZ_JBHSAX010000002.1"/>
</dbReference>
<protein>
    <submittedName>
        <fullName evidence="2">Helix-turn-helix domain-containing protein</fullName>
    </submittedName>
</protein>